<gene>
    <name evidence="2" type="ORF">GS601_20025</name>
</gene>
<dbReference type="AlphaFoldDB" id="A0A8J7Z3Y4"/>
<name>A0A8J7Z3Y4_9CYAN</name>
<dbReference type="SUPFAM" id="SSF56601">
    <property type="entry name" value="beta-lactamase/transpeptidase-like"/>
    <property type="match status" value="1"/>
</dbReference>
<evidence type="ECO:0000259" key="1">
    <source>
        <dbReference type="Pfam" id="PF13354"/>
    </source>
</evidence>
<dbReference type="PANTHER" id="PTHR35333:SF5">
    <property type="entry name" value="CONSERVED LIPOPROTEIN LPQF-RELATED"/>
    <property type="match status" value="1"/>
</dbReference>
<dbReference type="InterPro" id="IPR045155">
    <property type="entry name" value="Beta-lactam_cat"/>
</dbReference>
<evidence type="ECO:0000313" key="2">
    <source>
        <dbReference type="EMBL" id="NDJ19544.1"/>
    </source>
</evidence>
<evidence type="ECO:0000313" key="3">
    <source>
        <dbReference type="Proteomes" id="UP000646053"/>
    </source>
</evidence>
<feature type="domain" description="Beta-lactamase class A catalytic" evidence="1">
    <location>
        <begin position="126"/>
        <end position="223"/>
    </location>
</feature>
<dbReference type="Pfam" id="PF13354">
    <property type="entry name" value="Beta-lactamase2"/>
    <property type="match status" value="1"/>
</dbReference>
<protein>
    <submittedName>
        <fullName evidence="2">Serine hydrolase</fullName>
    </submittedName>
</protein>
<dbReference type="PANTHER" id="PTHR35333">
    <property type="entry name" value="BETA-LACTAMASE"/>
    <property type="match status" value="1"/>
</dbReference>
<dbReference type="Proteomes" id="UP000646053">
    <property type="component" value="Unassembled WGS sequence"/>
</dbReference>
<keyword evidence="2" id="KW-0378">Hydrolase</keyword>
<dbReference type="Gene3D" id="3.40.710.10">
    <property type="entry name" value="DD-peptidase/beta-lactamase superfamily"/>
    <property type="match status" value="1"/>
</dbReference>
<sequence length="377" mass="41372">MSNNQAISPQAALERLVTADSISPDWFAPNFLAQVSPLQVQSILTSLATELGTYQRVEPSGSDYQVIYEKGSIPAKIMLNAKGQIAGLLFQSARVSLKSLEDAIAQFKQLPGKVSVLIQENNGNKNTKKIGLNETSPLAVGSAFKLAVLAALKAQIQAGQHRWEDIIAISETQKSLPSGFLHQWAEGSLLTVQSLAALMISQSDNTATDHLIHFVGREAIEQLTPRNRPFLTTREAFTLKAQPNLDVLQQYRAANLANRRALLDKVAQLPLPGVEEFTSDPTAIDIEWFFTPDELCSLMNTVKDLPLMSINPGISDSKGWERVIFKGGSEPGVLNLTTGLQAKDGTQYCVVATWNHDQILDDKRFVSLYESMIDLLK</sequence>
<keyword evidence="3" id="KW-1185">Reference proteome</keyword>
<dbReference type="GO" id="GO:0030655">
    <property type="term" value="P:beta-lactam antibiotic catabolic process"/>
    <property type="evidence" value="ECO:0007669"/>
    <property type="project" value="InterPro"/>
</dbReference>
<organism evidence="2 3">
    <name type="scientific">Myxacorys almedinensis A</name>
    <dbReference type="NCBI Taxonomy" id="2690445"/>
    <lineage>
        <taxon>Bacteria</taxon>
        <taxon>Bacillati</taxon>
        <taxon>Cyanobacteriota</taxon>
        <taxon>Cyanophyceae</taxon>
        <taxon>Leptolyngbyales</taxon>
        <taxon>Leptolyngbyaceae</taxon>
        <taxon>Myxacorys</taxon>
        <taxon>Myxacorys almedinensis</taxon>
    </lineage>
</organism>
<proteinExistence type="predicted"/>
<comment type="caution">
    <text evidence="2">The sequence shown here is derived from an EMBL/GenBank/DDBJ whole genome shotgun (WGS) entry which is preliminary data.</text>
</comment>
<accession>A0A8J7Z3Y4</accession>
<dbReference type="InterPro" id="IPR000871">
    <property type="entry name" value="Beta-lactam_class-A"/>
</dbReference>
<dbReference type="EMBL" id="WVIE01000032">
    <property type="protein sequence ID" value="NDJ19544.1"/>
    <property type="molecule type" value="Genomic_DNA"/>
</dbReference>
<dbReference type="GO" id="GO:0008800">
    <property type="term" value="F:beta-lactamase activity"/>
    <property type="evidence" value="ECO:0007669"/>
    <property type="project" value="InterPro"/>
</dbReference>
<dbReference type="InterPro" id="IPR012338">
    <property type="entry name" value="Beta-lactam/transpept-like"/>
</dbReference>
<reference evidence="2" key="1">
    <citation type="submission" date="2019-12" db="EMBL/GenBank/DDBJ databases">
        <title>High-Quality draft genome sequences of three cyanobacteria isolated from the limestone walls of the Old Cathedral of Coimbra.</title>
        <authorList>
            <person name="Tiago I."/>
            <person name="Soares F."/>
            <person name="Portugal A."/>
        </authorList>
    </citation>
    <scope>NUCLEOTIDE SEQUENCE</scope>
    <source>
        <strain evidence="2">A</strain>
    </source>
</reference>
<dbReference type="GO" id="GO:0046677">
    <property type="term" value="P:response to antibiotic"/>
    <property type="evidence" value="ECO:0007669"/>
    <property type="project" value="InterPro"/>
</dbReference>